<accession>A0ABZ0IWI4</accession>
<keyword evidence="5" id="KW-0378">Hydrolase</keyword>
<name>A0ABZ0IWI4_9BACT</name>
<dbReference type="Proteomes" id="UP001302349">
    <property type="component" value="Chromosome"/>
</dbReference>
<dbReference type="SMART" id="SM00644">
    <property type="entry name" value="Ami_2"/>
    <property type="match status" value="1"/>
</dbReference>
<dbReference type="GO" id="GO:0008745">
    <property type="term" value="F:N-acetylmuramoyl-L-alanine amidase activity"/>
    <property type="evidence" value="ECO:0007669"/>
    <property type="project" value="UniProtKB-EC"/>
</dbReference>
<evidence type="ECO:0000259" key="3">
    <source>
        <dbReference type="SMART" id="SM00644"/>
    </source>
</evidence>
<dbReference type="CDD" id="cd06583">
    <property type="entry name" value="PGRP"/>
    <property type="match status" value="1"/>
</dbReference>
<keyword evidence="6" id="KW-1185">Reference proteome</keyword>
<proteinExistence type="inferred from homology"/>
<dbReference type="InterPro" id="IPR015510">
    <property type="entry name" value="PGRP"/>
</dbReference>
<evidence type="ECO:0000313" key="5">
    <source>
        <dbReference type="EMBL" id="WOK09422.1"/>
    </source>
</evidence>
<dbReference type="InterPro" id="IPR006619">
    <property type="entry name" value="PGRP_domain_met/bac"/>
</dbReference>
<feature type="domain" description="N-acetylmuramoyl-L-alanine amidase" evidence="3">
    <location>
        <begin position="169"/>
        <end position="319"/>
    </location>
</feature>
<keyword evidence="2" id="KW-0732">Signal</keyword>
<evidence type="ECO:0000256" key="1">
    <source>
        <dbReference type="ARBA" id="ARBA00007553"/>
    </source>
</evidence>
<gene>
    <name evidence="5" type="ORF">RT717_12305</name>
</gene>
<evidence type="ECO:0000256" key="2">
    <source>
        <dbReference type="SAM" id="SignalP"/>
    </source>
</evidence>
<feature type="signal peptide" evidence="2">
    <location>
        <begin position="1"/>
        <end position="19"/>
    </location>
</feature>
<reference evidence="5 6" key="1">
    <citation type="journal article" date="2023" name="Microbiol. Resour. Announc.">
        <title>Complete Genome Sequence of Imperialibacter roseus strain P4T.</title>
        <authorList>
            <person name="Tizabi D.R."/>
            <person name="Bachvaroff T."/>
            <person name="Hill R.T."/>
        </authorList>
    </citation>
    <scope>NUCLEOTIDE SEQUENCE [LARGE SCALE GENOMIC DNA]</scope>
    <source>
        <strain evidence="5 6">P4T</strain>
    </source>
</reference>
<dbReference type="PANTHER" id="PTHR11022">
    <property type="entry name" value="PEPTIDOGLYCAN RECOGNITION PROTEIN"/>
    <property type="match status" value="1"/>
</dbReference>
<dbReference type="RefSeq" id="WP_317492041.1">
    <property type="nucleotide sequence ID" value="NZ_CP136051.1"/>
</dbReference>
<dbReference type="SUPFAM" id="SSF55846">
    <property type="entry name" value="N-acetylmuramoyl-L-alanine amidase-like"/>
    <property type="match status" value="1"/>
</dbReference>
<sequence length="426" mass="46730">MMRFCVLFVVLLVAGSLSAQSPAGNNSRVLEVSPELSVQELTPNDQGEYELSSGEKYFTSLVVKISGTDTFENSSVATDGSIYPLELDEHADLDRGLQSLPVIFDFPRQSARLLLPNVSESFSVYYINAGELPSSARTAGELKPLIKTPGSCEEPESVDQSEWRKGLSAPSYSRSYTETEHLIVHHSATSNSLTDYYNVVRNIYIYHTQVNGWSDIGYNYLVAPDGTIFNGRDPGDGEQDLVLGAHFCGKNSTTMGVCMMGDYSSTEPKEEAISALEALLTWKASKDMLDVLGSSPHPLNGDLNTIAGHRQGCATQCPGDKVFEKLETIRQDVFATLQACSDPLVVSTVTFYPNPSEGDVLIELPEETELEAVDLVTMNGQKQSIGLINEGLNGYRAVTSFLQPGVYVMMFKLKNELPQYKKIILR</sequence>
<dbReference type="EMBL" id="CP136051">
    <property type="protein sequence ID" value="WOK09422.1"/>
    <property type="molecule type" value="Genomic_DNA"/>
</dbReference>
<organism evidence="5 6">
    <name type="scientific">Imperialibacter roseus</name>
    <dbReference type="NCBI Taxonomy" id="1324217"/>
    <lineage>
        <taxon>Bacteria</taxon>
        <taxon>Pseudomonadati</taxon>
        <taxon>Bacteroidota</taxon>
        <taxon>Cytophagia</taxon>
        <taxon>Cytophagales</taxon>
        <taxon>Flammeovirgaceae</taxon>
        <taxon>Imperialibacter</taxon>
    </lineage>
</organism>
<evidence type="ECO:0000259" key="4">
    <source>
        <dbReference type="SMART" id="SM00701"/>
    </source>
</evidence>
<feature type="domain" description="Peptidoglycan recognition protein family" evidence="4">
    <location>
        <begin position="155"/>
        <end position="313"/>
    </location>
</feature>
<dbReference type="PANTHER" id="PTHR11022:SF41">
    <property type="entry name" value="PEPTIDOGLYCAN-RECOGNITION PROTEIN LC-RELATED"/>
    <property type="match status" value="1"/>
</dbReference>
<dbReference type="SMART" id="SM00701">
    <property type="entry name" value="PGRP"/>
    <property type="match status" value="1"/>
</dbReference>
<dbReference type="Pfam" id="PF01510">
    <property type="entry name" value="Amidase_2"/>
    <property type="match status" value="1"/>
</dbReference>
<dbReference type="EC" id="3.5.1.28" evidence="5"/>
<dbReference type="InterPro" id="IPR002502">
    <property type="entry name" value="Amidase_domain"/>
</dbReference>
<protein>
    <submittedName>
        <fullName evidence="5">N-acetylmuramoyl-L-alanine amidase</fullName>
        <ecNumber evidence="5">3.5.1.28</ecNumber>
    </submittedName>
</protein>
<evidence type="ECO:0000313" key="6">
    <source>
        <dbReference type="Proteomes" id="UP001302349"/>
    </source>
</evidence>
<feature type="chain" id="PRO_5047235348" evidence="2">
    <location>
        <begin position="20"/>
        <end position="426"/>
    </location>
</feature>
<comment type="similarity">
    <text evidence="1">Belongs to the N-acetylmuramoyl-L-alanine amidase 2 family.</text>
</comment>
<dbReference type="InterPro" id="IPR036505">
    <property type="entry name" value="Amidase/PGRP_sf"/>
</dbReference>
<dbReference type="Gene3D" id="3.40.80.10">
    <property type="entry name" value="Peptidoglycan recognition protein-like"/>
    <property type="match status" value="1"/>
</dbReference>